<feature type="compositionally biased region" description="Basic residues" evidence="1">
    <location>
        <begin position="178"/>
        <end position="190"/>
    </location>
</feature>
<dbReference type="RefSeq" id="XP_042924503.1">
    <property type="nucleotide sequence ID" value="XM_043063797.1"/>
</dbReference>
<evidence type="ECO:0000313" key="3">
    <source>
        <dbReference type="Proteomes" id="UP000006906"/>
    </source>
</evidence>
<dbReference type="Proteomes" id="UP000006906">
    <property type="component" value="Chromosome 6"/>
</dbReference>
<dbReference type="GeneID" id="66053931"/>
<feature type="region of interest" description="Disordered" evidence="1">
    <location>
        <begin position="208"/>
        <end position="235"/>
    </location>
</feature>
<proteinExistence type="predicted"/>
<evidence type="ECO:0000256" key="1">
    <source>
        <dbReference type="SAM" id="MobiDB-lite"/>
    </source>
</evidence>
<sequence length="407" mass="41943">MAQAGGACEQLQVGAAVVLTGLVATPQLNGAQGEVSSPAVPGADPPRWHVRLLAPPSVVAEFPEGVRAKAENMVVLRRDNAPAPAPAVAAAAQAHGLVKQEPAAAVIQEATQQPVGVKAEVKQESSAPGGATGPVPPAAVAPPAAVPEAAAEGGGDGSDGEGEGDGEGDGSETPSQATKKKKKKKGRGRGGKGAAAAAAAAAAGTAAGAGAAQPPPTPAAAAGSGGGGRPARGGPVLDLATRTALVRQVVQTFDEALIADMYPAEAIERVFGVCMDTSGRSSGMDLRAWASGALVFGAWITVKRWWVEDRRHQRREAAMEVDERDDHGAQEEQAWARERAWLRELAQEWRRELEQQLLGGSLPDWFAGQLAALQAGGRASGYNHELMRRRLQGVTWDTQLLDRFAGR</sequence>
<gene>
    <name evidence="2" type="ORF">CHLRE_06g311100v5</name>
</gene>
<feature type="compositionally biased region" description="Acidic residues" evidence="1">
    <location>
        <begin position="158"/>
        <end position="170"/>
    </location>
</feature>
<feature type="region of interest" description="Disordered" evidence="1">
    <location>
        <begin position="113"/>
        <end position="192"/>
    </location>
</feature>
<dbReference type="KEGG" id="cre:CHLRE_06g311100v5"/>
<dbReference type="Gramene" id="PNW83206">
    <property type="protein sequence ID" value="PNW83206"/>
    <property type="gene ID" value="CHLRE_06g311100v5"/>
</dbReference>
<organism evidence="2 3">
    <name type="scientific">Chlamydomonas reinhardtii</name>
    <name type="common">Chlamydomonas smithii</name>
    <dbReference type="NCBI Taxonomy" id="3055"/>
    <lineage>
        <taxon>Eukaryota</taxon>
        <taxon>Viridiplantae</taxon>
        <taxon>Chlorophyta</taxon>
        <taxon>core chlorophytes</taxon>
        <taxon>Chlorophyceae</taxon>
        <taxon>CS clade</taxon>
        <taxon>Chlamydomonadales</taxon>
        <taxon>Chlamydomonadaceae</taxon>
        <taxon>Chlamydomonas</taxon>
    </lineage>
</organism>
<dbReference type="AlphaFoldDB" id="A0A2K3DRP1"/>
<dbReference type="OrthoDB" id="547130at2759"/>
<reference evidence="2 3" key="1">
    <citation type="journal article" date="2007" name="Science">
        <title>The Chlamydomonas genome reveals the evolution of key animal and plant functions.</title>
        <authorList>
            <person name="Merchant S.S."/>
            <person name="Prochnik S.E."/>
            <person name="Vallon O."/>
            <person name="Harris E.H."/>
            <person name="Karpowicz S.J."/>
            <person name="Witman G.B."/>
            <person name="Terry A."/>
            <person name="Salamov A."/>
            <person name="Fritz-Laylin L.K."/>
            <person name="Marechal-Drouard L."/>
            <person name="Marshall W.F."/>
            <person name="Qu L.H."/>
            <person name="Nelson D.R."/>
            <person name="Sanderfoot A.A."/>
            <person name="Spalding M.H."/>
            <person name="Kapitonov V.V."/>
            <person name="Ren Q."/>
            <person name="Ferris P."/>
            <person name="Lindquist E."/>
            <person name="Shapiro H."/>
            <person name="Lucas S.M."/>
            <person name="Grimwood J."/>
            <person name="Schmutz J."/>
            <person name="Cardol P."/>
            <person name="Cerutti H."/>
            <person name="Chanfreau G."/>
            <person name="Chen C.L."/>
            <person name="Cognat V."/>
            <person name="Croft M.T."/>
            <person name="Dent R."/>
            <person name="Dutcher S."/>
            <person name="Fernandez E."/>
            <person name="Fukuzawa H."/>
            <person name="Gonzalez-Ballester D."/>
            <person name="Gonzalez-Halphen D."/>
            <person name="Hallmann A."/>
            <person name="Hanikenne M."/>
            <person name="Hippler M."/>
            <person name="Inwood W."/>
            <person name="Jabbari K."/>
            <person name="Kalanon M."/>
            <person name="Kuras R."/>
            <person name="Lefebvre P.A."/>
            <person name="Lemaire S.D."/>
            <person name="Lobanov A.V."/>
            <person name="Lohr M."/>
            <person name="Manuell A."/>
            <person name="Meier I."/>
            <person name="Mets L."/>
            <person name="Mittag M."/>
            <person name="Mittelmeier T."/>
            <person name="Moroney J.V."/>
            <person name="Moseley J."/>
            <person name="Napoli C."/>
            <person name="Nedelcu A.M."/>
            <person name="Niyogi K."/>
            <person name="Novoselov S.V."/>
            <person name="Paulsen I.T."/>
            <person name="Pazour G."/>
            <person name="Purton S."/>
            <person name="Ral J.P."/>
            <person name="Riano-Pachon D.M."/>
            <person name="Riekhof W."/>
            <person name="Rymarquis L."/>
            <person name="Schroda M."/>
            <person name="Stern D."/>
            <person name="Umen J."/>
            <person name="Willows R."/>
            <person name="Wilson N."/>
            <person name="Zimmer S.L."/>
            <person name="Allmer J."/>
            <person name="Balk J."/>
            <person name="Bisova K."/>
            <person name="Chen C.J."/>
            <person name="Elias M."/>
            <person name="Gendler K."/>
            <person name="Hauser C."/>
            <person name="Lamb M.R."/>
            <person name="Ledford H."/>
            <person name="Long J.C."/>
            <person name="Minagawa J."/>
            <person name="Page M.D."/>
            <person name="Pan J."/>
            <person name="Pootakham W."/>
            <person name="Roje S."/>
            <person name="Rose A."/>
            <person name="Stahlberg E."/>
            <person name="Terauchi A.M."/>
            <person name="Yang P."/>
            <person name="Ball S."/>
            <person name="Bowler C."/>
            <person name="Dieckmann C.L."/>
            <person name="Gladyshev V.N."/>
            <person name="Green P."/>
            <person name="Jorgensen R."/>
            <person name="Mayfield S."/>
            <person name="Mueller-Roeber B."/>
            <person name="Rajamani S."/>
            <person name="Sayre R.T."/>
            <person name="Brokstein P."/>
            <person name="Dubchak I."/>
            <person name="Goodstein D."/>
            <person name="Hornick L."/>
            <person name="Huang Y.W."/>
            <person name="Jhaveri J."/>
            <person name="Luo Y."/>
            <person name="Martinez D."/>
            <person name="Ngau W.C."/>
            <person name="Otillar B."/>
            <person name="Poliakov A."/>
            <person name="Porter A."/>
            <person name="Szajkowski L."/>
            <person name="Werner G."/>
            <person name="Zhou K."/>
            <person name="Grigoriev I.V."/>
            <person name="Rokhsar D.S."/>
            <person name="Grossman A.R."/>
        </authorList>
    </citation>
    <scope>NUCLEOTIDE SEQUENCE [LARGE SCALE GENOMIC DNA]</scope>
    <source>
        <strain evidence="3">CC-503</strain>
    </source>
</reference>
<dbReference type="InParanoid" id="A0A2K3DRP1"/>
<evidence type="ECO:0000313" key="2">
    <source>
        <dbReference type="EMBL" id="PNW83206.1"/>
    </source>
</evidence>
<feature type="compositionally biased region" description="Low complexity" evidence="1">
    <location>
        <begin position="141"/>
        <end position="151"/>
    </location>
</feature>
<dbReference type="EMBL" id="CM008967">
    <property type="protein sequence ID" value="PNW83206.1"/>
    <property type="molecule type" value="Genomic_DNA"/>
</dbReference>
<keyword evidence="3" id="KW-1185">Reference proteome</keyword>
<protein>
    <submittedName>
        <fullName evidence="2">Uncharacterized protein</fullName>
    </submittedName>
</protein>
<name>A0A2K3DRP1_CHLRE</name>
<accession>A0A2K3DRP1</accession>